<feature type="region of interest" description="Disordered" evidence="1">
    <location>
        <begin position="1"/>
        <end position="145"/>
    </location>
</feature>
<gene>
    <name evidence="2" type="ORF">GJ744_005095</name>
</gene>
<name>A0A8H7E7M3_9EURO</name>
<evidence type="ECO:0000313" key="3">
    <source>
        <dbReference type="Proteomes" id="UP000606974"/>
    </source>
</evidence>
<dbReference type="OrthoDB" id="10382077at2759"/>
<dbReference type="EMBL" id="JAACFV010000022">
    <property type="protein sequence ID" value="KAF7511198.1"/>
    <property type="molecule type" value="Genomic_DNA"/>
</dbReference>
<feature type="compositionally biased region" description="Basic and acidic residues" evidence="1">
    <location>
        <begin position="130"/>
        <end position="145"/>
    </location>
</feature>
<sequence length="145" mass="15424">MCFGCKSKPEPDSADGPPLRQTVIRNPNLFRTPTFEQGRARRASGRRESHASGHSPSESLRQYDGEEERQRNLSTVSPGYTPSEKRYSTNNAGDDEVAPVGATAAGTETEVGTESTSTAAAAPGPAPEIKGLEEGHRRGGDGVIR</sequence>
<keyword evidence="3" id="KW-1185">Reference proteome</keyword>
<organism evidence="2 3">
    <name type="scientific">Endocarpon pusillum</name>
    <dbReference type="NCBI Taxonomy" id="364733"/>
    <lineage>
        <taxon>Eukaryota</taxon>
        <taxon>Fungi</taxon>
        <taxon>Dikarya</taxon>
        <taxon>Ascomycota</taxon>
        <taxon>Pezizomycotina</taxon>
        <taxon>Eurotiomycetes</taxon>
        <taxon>Chaetothyriomycetidae</taxon>
        <taxon>Verrucariales</taxon>
        <taxon>Verrucariaceae</taxon>
        <taxon>Endocarpon</taxon>
    </lineage>
</organism>
<reference evidence="2" key="1">
    <citation type="submission" date="2020-02" db="EMBL/GenBank/DDBJ databases">
        <authorList>
            <person name="Palmer J.M."/>
        </authorList>
    </citation>
    <scope>NUCLEOTIDE SEQUENCE</scope>
    <source>
        <strain evidence="2">EPUS1.4</strain>
        <tissue evidence="2">Thallus</tissue>
    </source>
</reference>
<feature type="compositionally biased region" description="Basic and acidic residues" evidence="1">
    <location>
        <begin position="61"/>
        <end position="71"/>
    </location>
</feature>
<evidence type="ECO:0000313" key="2">
    <source>
        <dbReference type="EMBL" id="KAF7511198.1"/>
    </source>
</evidence>
<dbReference type="Proteomes" id="UP000606974">
    <property type="component" value="Unassembled WGS sequence"/>
</dbReference>
<evidence type="ECO:0000256" key="1">
    <source>
        <dbReference type="SAM" id="MobiDB-lite"/>
    </source>
</evidence>
<feature type="compositionally biased region" description="Polar residues" evidence="1">
    <location>
        <begin position="23"/>
        <end position="35"/>
    </location>
</feature>
<dbReference type="AlphaFoldDB" id="A0A8H7E7M3"/>
<feature type="compositionally biased region" description="Low complexity" evidence="1">
    <location>
        <begin position="98"/>
        <end position="123"/>
    </location>
</feature>
<protein>
    <submittedName>
        <fullName evidence="2">Uncharacterized protein</fullName>
    </submittedName>
</protein>
<comment type="caution">
    <text evidence="2">The sequence shown here is derived from an EMBL/GenBank/DDBJ whole genome shotgun (WGS) entry which is preliminary data.</text>
</comment>
<accession>A0A8H7E7M3</accession>
<proteinExistence type="predicted"/>